<accession>A0A2P5A6M6</accession>
<protein>
    <submittedName>
        <fullName evidence="2">Uncharacterized protein</fullName>
    </submittedName>
</protein>
<dbReference type="OrthoDB" id="999321at2759"/>
<proteinExistence type="predicted"/>
<comment type="caution">
    <text evidence="2">The sequence shown here is derived from an EMBL/GenBank/DDBJ whole genome shotgun (WGS) entry which is preliminary data.</text>
</comment>
<feature type="region of interest" description="Disordered" evidence="1">
    <location>
        <begin position="66"/>
        <end position="99"/>
    </location>
</feature>
<gene>
    <name evidence="2" type="ORF">PanWU01x14_363490</name>
</gene>
<feature type="compositionally biased region" description="Basic residues" evidence="1">
    <location>
        <begin position="90"/>
        <end position="99"/>
    </location>
</feature>
<feature type="compositionally biased region" description="Low complexity" evidence="1">
    <location>
        <begin position="79"/>
        <end position="89"/>
    </location>
</feature>
<sequence>MGSNFSGSEMAMKVAIFVLVQALVYLILSKSSTIFSSSDLKRSHSFRPARSVSIRRFMAALADIPAGGELSPSVPKGSPKTTATAPKPAAAHRQKHASY</sequence>
<organism evidence="2 3">
    <name type="scientific">Parasponia andersonii</name>
    <name type="common">Sponia andersonii</name>
    <dbReference type="NCBI Taxonomy" id="3476"/>
    <lineage>
        <taxon>Eukaryota</taxon>
        <taxon>Viridiplantae</taxon>
        <taxon>Streptophyta</taxon>
        <taxon>Embryophyta</taxon>
        <taxon>Tracheophyta</taxon>
        <taxon>Spermatophyta</taxon>
        <taxon>Magnoliopsida</taxon>
        <taxon>eudicotyledons</taxon>
        <taxon>Gunneridae</taxon>
        <taxon>Pentapetalae</taxon>
        <taxon>rosids</taxon>
        <taxon>fabids</taxon>
        <taxon>Rosales</taxon>
        <taxon>Cannabaceae</taxon>
        <taxon>Parasponia</taxon>
    </lineage>
</organism>
<dbReference type="Proteomes" id="UP000237105">
    <property type="component" value="Unassembled WGS sequence"/>
</dbReference>
<evidence type="ECO:0000313" key="2">
    <source>
        <dbReference type="EMBL" id="PON32188.1"/>
    </source>
</evidence>
<name>A0A2P5A6M6_PARAD</name>
<keyword evidence="3" id="KW-1185">Reference proteome</keyword>
<evidence type="ECO:0000256" key="1">
    <source>
        <dbReference type="SAM" id="MobiDB-lite"/>
    </source>
</evidence>
<reference evidence="3" key="1">
    <citation type="submission" date="2016-06" db="EMBL/GenBank/DDBJ databases">
        <title>Parallel loss of symbiosis genes in relatives of nitrogen-fixing non-legume Parasponia.</title>
        <authorList>
            <person name="Van Velzen R."/>
            <person name="Holmer R."/>
            <person name="Bu F."/>
            <person name="Rutten L."/>
            <person name="Van Zeijl A."/>
            <person name="Liu W."/>
            <person name="Santuari L."/>
            <person name="Cao Q."/>
            <person name="Sharma T."/>
            <person name="Shen D."/>
            <person name="Roswanjaya Y."/>
            <person name="Wardhani T."/>
            <person name="Kalhor M.S."/>
            <person name="Jansen J."/>
            <person name="Van den Hoogen J."/>
            <person name="Gungor B."/>
            <person name="Hartog M."/>
            <person name="Hontelez J."/>
            <person name="Verver J."/>
            <person name="Yang W.-C."/>
            <person name="Schijlen E."/>
            <person name="Repin R."/>
            <person name="Schilthuizen M."/>
            <person name="Schranz E."/>
            <person name="Heidstra R."/>
            <person name="Miyata K."/>
            <person name="Fedorova E."/>
            <person name="Kohlen W."/>
            <person name="Bisseling T."/>
            <person name="Smit S."/>
            <person name="Geurts R."/>
        </authorList>
    </citation>
    <scope>NUCLEOTIDE SEQUENCE [LARGE SCALE GENOMIC DNA]</scope>
    <source>
        <strain evidence="3">cv. WU1-14</strain>
    </source>
</reference>
<dbReference type="PANTHER" id="PTHR34268:SF8">
    <property type="entry name" value="FAE DOMAIN-CONTAINING PROTEIN"/>
    <property type="match status" value="1"/>
</dbReference>
<dbReference type="PANTHER" id="PTHR34268">
    <property type="entry name" value="OS01G0321850 PROTEIN"/>
    <property type="match status" value="1"/>
</dbReference>
<dbReference type="AlphaFoldDB" id="A0A2P5A6M6"/>
<dbReference type="STRING" id="3476.A0A2P5A6M6"/>
<evidence type="ECO:0000313" key="3">
    <source>
        <dbReference type="Proteomes" id="UP000237105"/>
    </source>
</evidence>
<dbReference type="EMBL" id="JXTB01000853">
    <property type="protein sequence ID" value="PON32188.1"/>
    <property type="molecule type" value="Genomic_DNA"/>
</dbReference>